<evidence type="ECO:0000256" key="1">
    <source>
        <dbReference type="SAM" id="MobiDB-lite"/>
    </source>
</evidence>
<feature type="region of interest" description="Disordered" evidence="1">
    <location>
        <begin position="1"/>
        <end position="120"/>
    </location>
</feature>
<organism evidence="2 3">
    <name type="scientific">Stylosanthes scabra</name>
    <dbReference type="NCBI Taxonomy" id="79078"/>
    <lineage>
        <taxon>Eukaryota</taxon>
        <taxon>Viridiplantae</taxon>
        <taxon>Streptophyta</taxon>
        <taxon>Embryophyta</taxon>
        <taxon>Tracheophyta</taxon>
        <taxon>Spermatophyta</taxon>
        <taxon>Magnoliopsida</taxon>
        <taxon>eudicotyledons</taxon>
        <taxon>Gunneridae</taxon>
        <taxon>Pentapetalae</taxon>
        <taxon>rosids</taxon>
        <taxon>fabids</taxon>
        <taxon>Fabales</taxon>
        <taxon>Fabaceae</taxon>
        <taxon>Papilionoideae</taxon>
        <taxon>50 kb inversion clade</taxon>
        <taxon>dalbergioids sensu lato</taxon>
        <taxon>Dalbergieae</taxon>
        <taxon>Pterocarpus clade</taxon>
        <taxon>Stylosanthes</taxon>
    </lineage>
</organism>
<reference evidence="2 3" key="1">
    <citation type="journal article" date="2023" name="Plants (Basel)">
        <title>Bridging the Gap: Combining Genomics and Transcriptomics Approaches to Understand Stylosanthes scabra, an Orphan Legume from the Brazilian Caatinga.</title>
        <authorList>
            <person name="Ferreira-Neto J.R.C."/>
            <person name="da Silva M.D."/>
            <person name="Binneck E."/>
            <person name="de Melo N.F."/>
            <person name="da Silva R.H."/>
            <person name="de Melo A.L.T.M."/>
            <person name="Pandolfi V."/>
            <person name="Bustamante F.O."/>
            <person name="Brasileiro-Vidal A.C."/>
            <person name="Benko-Iseppon A.M."/>
        </authorList>
    </citation>
    <scope>NUCLEOTIDE SEQUENCE [LARGE SCALE GENOMIC DNA]</scope>
    <source>
        <tissue evidence="2">Leaves</tissue>
    </source>
</reference>
<comment type="caution">
    <text evidence="2">The sequence shown here is derived from an EMBL/GenBank/DDBJ whole genome shotgun (WGS) entry which is preliminary data.</text>
</comment>
<gene>
    <name evidence="2" type="ORF">PIB30_029533</name>
</gene>
<feature type="compositionally biased region" description="Low complexity" evidence="1">
    <location>
        <begin position="51"/>
        <end position="63"/>
    </location>
</feature>
<name>A0ABU6UE02_9FABA</name>
<feature type="compositionally biased region" description="Acidic residues" evidence="1">
    <location>
        <begin position="1"/>
        <end position="40"/>
    </location>
</feature>
<keyword evidence="3" id="KW-1185">Reference proteome</keyword>
<feature type="compositionally biased region" description="Basic and acidic residues" evidence="1">
    <location>
        <begin position="81"/>
        <end position="107"/>
    </location>
</feature>
<evidence type="ECO:0000313" key="2">
    <source>
        <dbReference type="EMBL" id="MED6158098.1"/>
    </source>
</evidence>
<protein>
    <submittedName>
        <fullName evidence="2">Uncharacterized protein</fullName>
    </submittedName>
</protein>
<evidence type="ECO:0000313" key="3">
    <source>
        <dbReference type="Proteomes" id="UP001341840"/>
    </source>
</evidence>
<dbReference type="EMBL" id="JASCZI010120949">
    <property type="protein sequence ID" value="MED6158098.1"/>
    <property type="molecule type" value="Genomic_DNA"/>
</dbReference>
<proteinExistence type="predicted"/>
<dbReference type="Proteomes" id="UP001341840">
    <property type="component" value="Unassembled WGS sequence"/>
</dbReference>
<sequence>MGFNQEDEEMEAEEEEAQNDDEEIEAEAEQGLDSDDEFADYFDLAPPPSPDSSVGSPSSSGQGKKSKNWMGTESLVNPIHRVNERKHDRAEFGAEVAKKGEMNEKIATKPRRPLLEPMRTHQEKPCVRIIGLGGTPKC</sequence>
<accession>A0ABU6UE02</accession>